<evidence type="ECO:0000256" key="6">
    <source>
        <dbReference type="ARBA" id="ARBA00022741"/>
    </source>
</evidence>
<feature type="binding site" evidence="11">
    <location>
        <position position="131"/>
    </location>
    <ligand>
        <name>ATP</name>
        <dbReference type="ChEBI" id="CHEBI:30616"/>
    </ligand>
</feature>
<dbReference type="AlphaFoldDB" id="N6Z2A2"/>
<feature type="binding site" evidence="11">
    <location>
        <position position="29"/>
    </location>
    <ligand>
        <name>Mg(2+)</name>
        <dbReference type="ChEBI" id="CHEBI:18420"/>
    </ligand>
</feature>
<name>N6Z2A2_THAL4</name>
<dbReference type="GO" id="GO:0004765">
    <property type="term" value="F:shikimate kinase activity"/>
    <property type="evidence" value="ECO:0007669"/>
    <property type="project" value="UniProtKB-UniRule"/>
</dbReference>
<dbReference type="InterPro" id="IPR027417">
    <property type="entry name" value="P-loop_NTPase"/>
</dbReference>
<dbReference type="PROSITE" id="PS01128">
    <property type="entry name" value="SHIKIMATE_KINASE"/>
    <property type="match status" value="1"/>
</dbReference>
<keyword evidence="6 11" id="KW-0547">Nucleotide-binding</keyword>
<keyword evidence="13" id="KW-1185">Reference proteome</keyword>
<dbReference type="GO" id="GO:0009073">
    <property type="term" value="P:aromatic amino acid family biosynthetic process"/>
    <property type="evidence" value="ECO:0007669"/>
    <property type="project" value="UniProtKB-KW"/>
</dbReference>
<evidence type="ECO:0000256" key="9">
    <source>
        <dbReference type="ARBA" id="ARBA00023141"/>
    </source>
</evidence>
<evidence type="ECO:0000256" key="4">
    <source>
        <dbReference type="ARBA" id="ARBA00022605"/>
    </source>
</evidence>
<comment type="similarity">
    <text evidence="2 11">Belongs to the shikimate kinase family.</text>
</comment>
<keyword evidence="4 11" id="KW-0028">Amino-acid biosynthesis</keyword>
<comment type="caution">
    <text evidence="11">Lacks conserved residue(s) required for the propagation of feature annotation.</text>
</comment>
<feature type="binding site" evidence="11">
    <location>
        <position position="71"/>
    </location>
    <ligand>
        <name>substrate</name>
    </ligand>
</feature>
<evidence type="ECO:0000256" key="2">
    <source>
        <dbReference type="ARBA" id="ARBA00006997"/>
    </source>
</evidence>
<keyword evidence="9 11" id="KW-0057">Aromatic amino acid biosynthesis</keyword>
<comment type="caution">
    <text evidence="12">The sequence shown here is derived from an EMBL/GenBank/DDBJ whole genome shotgun (WGS) entry which is preliminary data.</text>
</comment>
<sequence>MPAPFFIWTSGESRVSCLILIGMMGAGKTTVGRELARRRKVRFADCDQEIVARTGVSIPTIFEIEGEQGFRRRETQMIDELSLEPDIVIATGGGVVTTPTNRALMRGRGVVVYLNVPPQILYERTRHDRNRPLLQVDDPRQRIEELYRQRDPLYREVAHLVIDGGRGNPGTMVRMIENALQKLAQQTLKNTPCEP</sequence>
<dbReference type="UniPathway" id="UPA00053">
    <property type="reaction ID" value="UER00088"/>
</dbReference>
<keyword evidence="11" id="KW-0479">Metal-binding</keyword>
<dbReference type="PANTHER" id="PTHR21087:SF16">
    <property type="entry name" value="SHIKIMATE KINASE 1, CHLOROPLASTIC"/>
    <property type="match status" value="1"/>
</dbReference>
<dbReference type="GO" id="GO:0008652">
    <property type="term" value="P:amino acid biosynthetic process"/>
    <property type="evidence" value="ECO:0007669"/>
    <property type="project" value="UniProtKB-KW"/>
</dbReference>
<keyword evidence="11" id="KW-0963">Cytoplasm</keyword>
<dbReference type="eggNOG" id="COG0703">
    <property type="taxonomic scope" value="Bacteria"/>
</dbReference>
<comment type="subcellular location">
    <subcellularLocation>
        <location evidence="11">Cytoplasm</location>
    </subcellularLocation>
</comment>
<dbReference type="GO" id="GO:0009423">
    <property type="term" value="P:chorismate biosynthetic process"/>
    <property type="evidence" value="ECO:0007669"/>
    <property type="project" value="UniProtKB-UniRule"/>
</dbReference>
<organism evidence="12 13">
    <name type="scientific">Thauera linaloolentis (strain DSM 12138 / JCM 21573 / CCUG 41526 / CIP 105981 / IAM 15112 / NBRC 102519 / 47Lol)</name>
    <dbReference type="NCBI Taxonomy" id="1123367"/>
    <lineage>
        <taxon>Bacteria</taxon>
        <taxon>Pseudomonadati</taxon>
        <taxon>Pseudomonadota</taxon>
        <taxon>Betaproteobacteria</taxon>
        <taxon>Rhodocyclales</taxon>
        <taxon>Zoogloeaceae</taxon>
        <taxon>Thauera</taxon>
    </lineage>
</organism>
<dbReference type="InterPro" id="IPR031322">
    <property type="entry name" value="Shikimate/glucono_kinase"/>
</dbReference>
<evidence type="ECO:0000313" key="12">
    <source>
        <dbReference type="EMBL" id="ENO88488.1"/>
    </source>
</evidence>
<dbReference type="EC" id="2.7.1.71" evidence="3 11"/>
<feature type="binding site" evidence="11">
    <location>
        <position position="47"/>
    </location>
    <ligand>
        <name>substrate</name>
    </ligand>
</feature>
<feature type="binding site" evidence="11">
    <location>
        <begin position="25"/>
        <end position="30"/>
    </location>
    <ligand>
        <name>ATP</name>
        <dbReference type="ChEBI" id="CHEBI:30616"/>
    </ligand>
</feature>
<dbReference type="GO" id="GO:0005524">
    <property type="term" value="F:ATP binding"/>
    <property type="evidence" value="ECO:0007669"/>
    <property type="project" value="UniProtKB-UniRule"/>
</dbReference>
<dbReference type="PRINTS" id="PR01100">
    <property type="entry name" value="SHIKIMTKNASE"/>
</dbReference>
<dbReference type="HAMAP" id="MF_00109">
    <property type="entry name" value="Shikimate_kinase"/>
    <property type="match status" value="1"/>
</dbReference>
<feature type="binding site" evidence="11">
    <location>
        <position position="93"/>
    </location>
    <ligand>
        <name>substrate</name>
    </ligand>
</feature>
<comment type="subunit">
    <text evidence="11">Monomer.</text>
</comment>
<dbReference type="Pfam" id="PF01202">
    <property type="entry name" value="SKI"/>
    <property type="match status" value="1"/>
</dbReference>
<evidence type="ECO:0000256" key="11">
    <source>
        <dbReference type="HAMAP-Rule" id="MF_00109"/>
    </source>
</evidence>
<dbReference type="Gene3D" id="3.40.50.300">
    <property type="entry name" value="P-loop containing nucleotide triphosphate hydrolases"/>
    <property type="match status" value="1"/>
</dbReference>
<comment type="catalytic activity">
    <reaction evidence="10 11">
        <text>shikimate + ATP = 3-phosphoshikimate + ADP + H(+)</text>
        <dbReference type="Rhea" id="RHEA:13121"/>
        <dbReference type="ChEBI" id="CHEBI:15378"/>
        <dbReference type="ChEBI" id="CHEBI:30616"/>
        <dbReference type="ChEBI" id="CHEBI:36208"/>
        <dbReference type="ChEBI" id="CHEBI:145989"/>
        <dbReference type="ChEBI" id="CHEBI:456216"/>
        <dbReference type="EC" id="2.7.1.71"/>
    </reaction>
</comment>
<dbReference type="GO" id="GO:0005829">
    <property type="term" value="C:cytosol"/>
    <property type="evidence" value="ECO:0007669"/>
    <property type="project" value="TreeGrafter"/>
</dbReference>
<comment type="pathway">
    <text evidence="1 11">Metabolic intermediate biosynthesis; chorismate biosynthesis; chorismate from D-erythrose 4-phosphate and phosphoenolpyruvate: step 5/7.</text>
</comment>
<keyword evidence="7 11" id="KW-0418">Kinase</keyword>
<dbReference type="InterPro" id="IPR023000">
    <property type="entry name" value="Shikimate_kinase_CS"/>
</dbReference>
<dbReference type="CDD" id="cd00464">
    <property type="entry name" value="SK"/>
    <property type="match status" value="1"/>
</dbReference>
<comment type="function">
    <text evidence="11">Catalyzes the specific phosphorylation of the 3-hydroxyl group of shikimic acid using ATP as a cosubstrate.</text>
</comment>
<proteinExistence type="inferred from homology"/>
<dbReference type="EMBL" id="AMXE01000025">
    <property type="protein sequence ID" value="ENO88488.1"/>
    <property type="molecule type" value="Genomic_DNA"/>
</dbReference>
<evidence type="ECO:0000256" key="5">
    <source>
        <dbReference type="ARBA" id="ARBA00022679"/>
    </source>
</evidence>
<comment type="cofactor">
    <cofactor evidence="11">
        <name>Mg(2+)</name>
        <dbReference type="ChEBI" id="CHEBI:18420"/>
    </cofactor>
    <text evidence="11">Binds 1 Mg(2+) ion per subunit.</text>
</comment>
<accession>N6Z2A2</accession>
<dbReference type="Proteomes" id="UP000013232">
    <property type="component" value="Unassembled WGS sequence"/>
</dbReference>
<dbReference type="GO" id="GO:0000287">
    <property type="term" value="F:magnesium ion binding"/>
    <property type="evidence" value="ECO:0007669"/>
    <property type="project" value="UniProtKB-UniRule"/>
</dbReference>
<evidence type="ECO:0000256" key="8">
    <source>
        <dbReference type="ARBA" id="ARBA00022840"/>
    </source>
</evidence>
<keyword evidence="11" id="KW-0460">Magnesium</keyword>
<reference evidence="12 13" key="1">
    <citation type="submission" date="2012-09" db="EMBL/GenBank/DDBJ databases">
        <title>Draft Genome Sequences of 6 Strains from Genus Thauera.</title>
        <authorList>
            <person name="Liu B."/>
            <person name="Shapleigh J.P."/>
            <person name="Frostegard A.H."/>
        </authorList>
    </citation>
    <scope>NUCLEOTIDE SEQUENCE [LARGE SCALE GENOMIC DNA]</scope>
    <source>
        <strain evidence="13">47Lol / DSM 12138</strain>
    </source>
</reference>
<protein>
    <recommendedName>
        <fullName evidence="3 11">Shikimate kinase</fullName>
        <shortName evidence="11">SK</shortName>
        <ecNumber evidence="3 11">2.7.1.71</ecNumber>
    </recommendedName>
</protein>
<dbReference type="PANTHER" id="PTHR21087">
    <property type="entry name" value="SHIKIMATE KINASE"/>
    <property type="match status" value="1"/>
</dbReference>
<evidence type="ECO:0000256" key="1">
    <source>
        <dbReference type="ARBA" id="ARBA00004842"/>
    </source>
</evidence>
<evidence type="ECO:0000313" key="13">
    <source>
        <dbReference type="Proteomes" id="UP000013232"/>
    </source>
</evidence>
<gene>
    <name evidence="11 12" type="primary">aroK</name>
    <name evidence="12" type="ORF">C666_08660</name>
</gene>
<evidence type="ECO:0000256" key="7">
    <source>
        <dbReference type="ARBA" id="ARBA00022777"/>
    </source>
</evidence>
<evidence type="ECO:0000256" key="10">
    <source>
        <dbReference type="ARBA" id="ARBA00048567"/>
    </source>
</evidence>
<dbReference type="InterPro" id="IPR000623">
    <property type="entry name" value="Shikimate_kinase/TSH1"/>
</dbReference>
<evidence type="ECO:0000256" key="3">
    <source>
        <dbReference type="ARBA" id="ARBA00012154"/>
    </source>
</evidence>
<keyword evidence="8 11" id="KW-0067">ATP-binding</keyword>
<keyword evidence="5 11" id="KW-0808">Transferase</keyword>
<dbReference type="SUPFAM" id="SSF52540">
    <property type="entry name" value="P-loop containing nucleoside triphosphate hydrolases"/>
    <property type="match status" value="1"/>
</dbReference>
<feature type="binding site" evidence="11">
    <location>
        <position position="150"/>
    </location>
    <ligand>
        <name>substrate</name>
    </ligand>
</feature>
<dbReference type="STRING" id="1123367.GCA_000621305_03572"/>